<keyword evidence="3" id="KW-0804">Transcription</keyword>
<dbReference type="Proteomes" id="UP001333102">
    <property type="component" value="Chromosome"/>
</dbReference>
<organism evidence="6 7">
    <name type="scientific">Geochorda subterranea</name>
    <dbReference type="NCBI Taxonomy" id="3109564"/>
    <lineage>
        <taxon>Bacteria</taxon>
        <taxon>Bacillati</taxon>
        <taxon>Bacillota</taxon>
        <taxon>Limnochordia</taxon>
        <taxon>Limnochordales</taxon>
        <taxon>Geochordaceae</taxon>
        <taxon>Geochorda</taxon>
    </lineage>
</organism>
<evidence type="ECO:0000256" key="2">
    <source>
        <dbReference type="ARBA" id="ARBA00023125"/>
    </source>
</evidence>
<dbReference type="InterPro" id="IPR046335">
    <property type="entry name" value="LacI/GalR-like_sensor"/>
</dbReference>
<evidence type="ECO:0000256" key="1">
    <source>
        <dbReference type="ARBA" id="ARBA00023015"/>
    </source>
</evidence>
<sequence>MHPNMADVARVAGVSKSTVSRALAGDPRVSPATRRRVEAAARQLGYTPHGVARALARGRTSMVAVAAPSPPRSFSDPFFLDFLGAVGDGLTAAGYNLVLTVSDDGRRSGRGSLRELVVGRMVDAVLVTEVQVADARLDLVLEQGLPCVALGSPDRADVYAVDGDNVVGTVMAVRHLVEMGHRHVACVAGPSHLTAARQRLRGFMQAMQEAGLEVPAYRLAEGDFTLTGGQAATRRLLEAERAACGEVRLTALFASNDLMAMGAVAALRASGLHVPGDVSVVGFDGVSLARMVDPPLTTVAQPVRQLGSVAVEMLLEQLMPAPGASGATPAGPRQVVLPCTLKPGGSTAPMRGRRAATPDTA</sequence>
<dbReference type="SUPFAM" id="SSF47413">
    <property type="entry name" value="lambda repressor-like DNA-binding domains"/>
    <property type="match status" value="1"/>
</dbReference>
<dbReference type="Pfam" id="PF13377">
    <property type="entry name" value="Peripla_BP_3"/>
    <property type="match status" value="1"/>
</dbReference>
<dbReference type="PANTHER" id="PTHR30146:SF109">
    <property type="entry name" value="HTH-TYPE TRANSCRIPTIONAL REGULATOR GALS"/>
    <property type="match status" value="1"/>
</dbReference>
<feature type="domain" description="HTH lacI-type" evidence="5">
    <location>
        <begin position="3"/>
        <end position="57"/>
    </location>
</feature>
<protein>
    <submittedName>
        <fullName evidence="6">LacI family DNA-binding transcriptional regulator</fullName>
    </submittedName>
</protein>
<dbReference type="CDD" id="cd06267">
    <property type="entry name" value="PBP1_LacI_sugar_binding-like"/>
    <property type="match status" value="1"/>
</dbReference>
<evidence type="ECO:0000259" key="5">
    <source>
        <dbReference type="PROSITE" id="PS50932"/>
    </source>
</evidence>
<evidence type="ECO:0000256" key="4">
    <source>
        <dbReference type="SAM" id="MobiDB-lite"/>
    </source>
</evidence>
<evidence type="ECO:0000313" key="7">
    <source>
        <dbReference type="Proteomes" id="UP001333102"/>
    </source>
</evidence>
<dbReference type="PROSITE" id="PS00356">
    <property type="entry name" value="HTH_LACI_1"/>
    <property type="match status" value="1"/>
</dbReference>
<name>A0ABZ1BRJ0_9FIRM</name>
<dbReference type="RefSeq" id="WP_324669465.1">
    <property type="nucleotide sequence ID" value="NZ_CP141614.1"/>
</dbReference>
<dbReference type="CDD" id="cd01392">
    <property type="entry name" value="HTH_LacI"/>
    <property type="match status" value="1"/>
</dbReference>
<dbReference type="PANTHER" id="PTHR30146">
    <property type="entry name" value="LACI-RELATED TRANSCRIPTIONAL REPRESSOR"/>
    <property type="match status" value="1"/>
</dbReference>
<dbReference type="PROSITE" id="PS50932">
    <property type="entry name" value="HTH_LACI_2"/>
    <property type="match status" value="1"/>
</dbReference>
<evidence type="ECO:0000313" key="6">
    <source>
        <dbReference type="EMBL" id="WRP15076.1"/>
    </source>
</evidence>
<keyword evidence="7" id="KW-1185">Reference proteome</keyword>
<accession>A0ABZ1BRJ0</accession>
<feature type="region of interest" description="Disordered" evidence="4">
    <location>
        <begin position="341"/>
        <end position="361"/>
    </location>
</feature>
<dbReference type="GO" id="GO:0003677">
    <property type="term" value="F:DNA binding"/>
    <property type="evidence" value="ECO:0007669"/>
    <property type="project" value="UniProtKB-KW"/>
</dbReference>
<evidence type="ECO:0000256" key="3">
    <source>
        <dbReference type="ARBA" id="ARBA00023163"/>
    </source>
</evidence>
<dbReference type="InterPro" id="IPR000843">
    <property type="entry name" value="HTH_LacI"/>
</dbReference>
<proteinExistence type="predicted"/>
<dbReference type="EMBL" id="CP141614">
    <property type="protein sequence ID" value="WRP15076.1"/>
    <property type="molecule type" value="Genomic_DNA"/>
</dbReference>
<keyword evidence="1" id="KW-0805">Transcription regulation</keyword>
<dbReference type="Gene3D" id="1.10.260.40">
    <property type="entry name" value="lambda repressor-like DNA-binding domains"/>
    <property type="match status" value="1"/>
</dbReference>
<keyword evidence="2 6" id="KW-0238">DNA-binding</keyword>
<dbReference type="Gene3D" id="3.40.50.2300">
    <property type="match status" value="2"/>
</dbReference>
<dbReference type="InterPro" id="IPR028082">
    <property type="entry name" value="Peripla_BP_I"/>
</dbReference>
<dbReference type="Pfam" id="PF00356">
    <property type="entry name" value="LacI"/>
    <property type="match status" value="1"/>
</dbReference>
<dbReference type="SUPFAM" id="SSF53822">
    <property type="entry name" value="Periplasmic binding protein-like I"/>
    <property type="match status" value="1"/>
</dbReference>
<gene>
    <name evidence="6" type="ORF">VLY81_02545</name>
</gene>
<dbReference type="InterPro" id="IPR010982">
    <property type="entry name" value="Lambda_DNA-bd_dom_sf"/>
</dbReference>
<reference evidence="7" key="1">
    <citation type="submission" date="2023-12" db="EMBL/GenBank/DDBJ databases">
        <title>Novel isolates from deep terrestrial aquifers shed light on the physiology and ecology of the class Limnochordia.</title>
        <authorList>
            <person name="Karnachuk O.V."/>
            <person name="Lukina A.P."/>
            <person name="Avakyan M.R."/>
            <person name="Kadnikov V."/>
            <person name="Begmatov S."/>
            <person name="Beletsky A.V."/>
            <person name="Mardanov A.V."/>
            <person name="Ravin N.V."/>
        </authorList>
    </citation>
    <scope>NUCLEOTIDE SEQUENCE [LARGE SCALE GENOMIC DNA]</scope>
    <source>
        <strain evidence="7">LN</strain>
    </source>
</reference>
<dbReference type="SMART" id="SM00354">
    <property type="entry name" value="HTH_LACI"/>
    <property type="match status" value="1"/>
</dbReference>